<accession>A0AA42J1H2</accession>
<evidence type="ECO:0000313" key="3">
    <source>
        <dbReference type="Proteomes" id="UP001169242"/>
    </source>
</evidence>
<evidence type="ECO:0000256" key="1">
    <source>
        <dbReference type="SAM" id="MobiDB-lite"/>
    </source>
</evidence>
<proteinExistence type="predicted"/>
<dbReference type="EMBL" id="JAQIFT010000046">
    <property type="protein sequence ID" value="MDA3732213.1"/>
    <property type="molecule type" value="Genomic_DNA"/>
</dbReference>
<dbReference type="RefSeq" id="WP_053983307.1">
    <property type="nucleotide sequence ID" value="NZ_JAQIFT010000046.1"/>
</dbReference>
<keyword evidence="3" id="KW-1185">Reference proteome</keyword>
<gene>
    <name evidence="2" type="ORF">PBV87_12030</name>
</gene>
<sequence length="182" mass="20594">MSTKTWFNGDGESKRKFGGNNRRGTLSDELNRAERIGKQLRCDEAELKPIQMSIPVPSKRELVIEEIAKEAKPNLNINEPWQPQRVAIDYEIRYGSREEAQLSPSTEKMVSDTVSPIQANITISFDKDHTMAFNMNIESIIMILNSSGEQFDFKITNDGEGGQKLNITAPTKVLYKILALFE</sequence>
<evidence type="ECO:0000313" key="2">
    <source>
        <dbReference type="EMBL" id="MDA3732213.1"/>
    </source>
</evidence>
<dbReference type="Proteomes" id="UP001169242">
    <property type="component" value="Unassembled WGS sequence"/>
</dbReference>
<feature type="region of interest" description="Disordered" evidence="1">
    <location>
        <begin position="1"/>
        <end position="26"/>
    </location>
</feature>
<protein>
    <submittedName>
        <fullName evidence="2">Uncharacterized protein</fullName>
    </submittedName>
</protein>
<organism evidence="2 3">
    <name type="scientific">Holtiella tumoricola</name>
    <dbReference type="NCBI Taxonomy" id="3018743"/>
    <lineage>
        <taxon>Bacteria</taxon>
        <taxon>Bacillati</taxon>
        <taxon>Bacillota</taxon>
        <taxon>Clostridia</taxon>
        <taxon>Lachnospirales</taxon>
        <taxon>Cellulosilyticaceae</taxon>
        <taxon>Holtiella</taxon>
    </lineage>
</organism>
<dbReference type="AlphaFoldDB" id="A0AA42J1H2"/>
<comment type="caution">
    <text evidence="2">The sequence shown here is derived from an EMBL/GenBank/DDBJ whole genome shotgun (WGS) entry which is preliminary data.</text>
</comment>
<reference evidence="2" key="1">
    <citation type="journal article" date="2023" name="Int. J. Syst. Evol. Microbiol.">
        <title>&lt;i&gt;Holtiella tumoricola&lt;/i&gt; gen. nov. sp. nov., isolated from a human clinical sample.</title>
        <authorList>
            <person name="Allen-Vercoe E."/>
            <person name="Daigneault M.C."/>
            <person name="Vancuren S.J."/>
            <person name="Cochrane K."/>
            <person name="O'Neal L.L."/>
            <person name="Sankaranarayanan K."/>
            <person name="Lawson P.A."/>
        </authorList>
    </citation>
    <scope>NUCLEOTIDE SEQUENCE</scope>
    <source>
        <strain evidence="2">CC70A</strain>
    </source>
</reference>
<name>A0AA42J1H2_9FIRM</name>